<dbReference type="Pfam" id="PF13622">
    <property type="entry name" value="4HBT_3"/>
    <property type="match status" value="1"/>
</dbReference>
<dbReference type="PANTHER" id="PTHR38110:SF1">
    <property type="entry name" value="THIOESTERASE DOMAIN-CONTAINING PROTEIN"/>
    <property type="match status" value="1"/>
</dbReference>
<dbReference type="AlphaFoldDB" id="A0A162Y6E7"/>
<dbReference type="RefSeq" id="XP_018296605.1">
    <property type="nucleotide sequence ID" value="XM_018434853.1"/>
</dbReference>
<gene>
    <name evidence="3" type="ORF">PHYBLDRAFT_163668</name>
</gene>
<protein>
    <recommendedName>
        <fullName evidence="5">Thioesterase domain-containing protein</fullName>
    </recommendedName>
</protein>
<feature type="domain" description="Acyl-CoA thioesterase-like C-terminal" evidence="2">
    <location>
        <begin position="199"/>
        <end position="305"/>
    </location>
</feature>
<dbReference type="VEuPathDB" id="FungiDB:PHYBLDRAFT_163668"/>
<dbReference type="InterPro" id="IPR049450">
    <property type="entry name" value="ACOT8-like_C"/>
</dbReference>
<sequence>MDTVTKEMDGLNLTNSTISAFDKGTNTQFIGKSASGALYYVGHASLQWSIGQVPNGGYVVSIMLDSVLQRYEKLYQKHPISLNCFFLRKTIPGPILIEIEDIKMSGKGYCLSRAVLKQLNNFDDPMPTNIDEYDPAMFNDKIQGVFTMGNMLNEQGVTVLHKPLTPPSRENLEPFKYIFMGDMVNSKIDHSMLPKSDNDGVQTPGTPEHHHLISFSDNRSVDFKSIPYWCDMFITPAANLGTDVWGGSIWCATMQMEIQFKRIPTGKEVLCSFITPHIMNSRLDLDGGIWDEDNNLLAVTRHQCLALPFSRNTPNVSKL</sequence>
<dbReference type="EMBL" id="KV440973">
    <property type="protein sequence ID" value="OAD78565.1"/>
    <property type="molecule type" value="Genomic_DNA"/>
</dbReference>
<dbReference type="STRING" id="763407.A0A162Y6E7"/>
<dbReference type="InterPro" id="IPR042171">
    <property type="entry name" value="Acyl-CoA_hotdog"/>
</dbReference>
<dbReference type="InterPro" id="IPR029069">
    <property type="entry name" value="HotDog_dom_sf"/>
</dbReference>
<reference evidence="4" key="1">
    <citation type="submission" date="2015-06" db="EMBL/GenBank/DDBJ databases">
        <title>Expansion of signal transduction pathways in fungi by whole-genome duplication.</title>
        <authorList>
            <consortium name="DOE Joint Genome Institute"/>
            <person name="Corrochano L.M."/>
            <person name="Kuo A."/>
            <person name="Marcet-Houben M."/>
            <person name="Polaino S."/>
            <person name="Salamov A."/>
            <person name="Villalobos J.M."/>
            <person name="Alvarez M.I."/>
            <person name="Avalos J."/>
            <person name="Benito E.P."/>
            <person name="Benoit I."/>
            <person name="Burger G."/>
            <person name="Camino L.P."/>
            <person name="Canovas D."/>
            <person name="Cerda-Olmedo E."/>
            <person name="Cheng J.-F."/>
            <person name="Dominguez A."/>
            <person name="Elias M."/>
            <person name="Eslava A.P."/>
            <person name="Glaser F."/>
            <person name="Grimwood J."/>
            <person name="Gutierrez G."/>
            <person name="Heitman J."/>
            <person name="Henrissat B."/>
            <person name="Iturriaga E.A."/>
            <person name="Lang B.F."/>
            <person name="Lavin J.L."/>
            <person name="Lee S."/>
            <person name="Li W."/>
            <person name="Lindquist E."/>
            <person name="Lopez-Garcia S."/>
            <person name="Luque E.M."/>
            <person name="Marcos A.T."/>
            <person name="Martin J."/>
            <person name="McCluskey K."/>
            <person name="Medina H.R."/>
            <person name="Miralles-Duran A."/>
            <person name="Miyazaki A."/>
            <person name="Munoz-Torres E."/>
            <person name="Oguiza J.A."/>
            <person name="Ohm R."/>
            <person name="Olmedo M."/>
            <person name="Orejas M."/>
            <person name="Ortiz-Castellanos L."/>
            <person name="Pisabarro A.G."/>
            <person name="Rodriguez-Romero J."/>
            <person name="Ruiz-Herrera J."/>
            <person name="Ruiz-Vazquez R."/>
            <person name="Sanz C."/>
            <person name="Schackwitz W."/>
            <person name="Schmutz J."/>
            <person name="Shahriari M."/>
            <person name="Shelest E."/>
            <person name="Silva-Franco F."/>
            <person name="Soanes D."/>
            <person name="Syed K."/>
            <person name="Tagua V.G."/>
            <person name="Talbot N.J."/>
            <person name="Thon M."/>
            <person name="De vries R.P."/>
            <person name="Wiebenga A."/>
            <person name="Yadav J.S."/>
            <person name="Braun E.L."/>
            <person name="Baker S."/>
            <person name="Garre V."/>
            <person name="Horwitz B."/>
            <person name="Torres-Martinez S."/>
            <person name="Idnurm A."/>
            <person name="Herrera-Estrella A."/>
            <person name="Gabaldon T."/>
            <person name="Grigoriev I.V."/>
        </authorList>
    </citation>
    <scope>NUCLEOTIDE SEQUENCE [LARGE SCALE GENOMIC DNA]</scope>
    <source>
        <strain evidence="4">NRRL 1555(-)</strain>
    </source>
</reference>
<dbReference type="InterPro" id="IPR049449">
    <property type="entry name" value="TesB_ACOT8-like_N"/>
</dbReference>
<name>A0A162Y6E7_PHYB8</name>
<evidence type="ECO:0000259" key="1">
    <source>
        <dbReference type="Pfam" id="PF13622"/>
    </source>
</evidence>
<dbReference type="GeneID" id="28995759"/>
<feature type="domain" description="Acyl-CoA thioesterase-like N-terminal HotDog" evidence="1">
    <location>
        <begin position="47"/>
        <end position="118"/>
    </location>
</feature>
<organism evidence="3 4">
    <name type="scientific">Phycomyces blakesleeanus (strain ATCC 8743b / DSM 1359 / FGSC 10004 / NBRC 33097 / NRRL 1555)</name>
    <dbReference type="NCBI Taxonomy" id="763407"/>
    <lineage>
        <taxon>Eukaryota</taxon>
        <taxon>Fungi</taxon>
        <taxon>Fungi incertae sedis</taxon>
        <taxon>Mucoromycota</taxon>
        <taxon>Mucoromycotina</taxon>
        <taxon>Mucoromycetes</taxon>
        <taxon>Mucorales</taxon>
        <taxon>Phycomycetaceae</taxon>
        <taxon>Phycomyces</taxon>
    </lineage>
</organism>
<evidence type="ECO:0000259" key="2">
    <source>
        <dbReference type="Pfam" id="PF20789"/>
    </source>
</evidence>
<dbReference type="InterPro" id="IPR052389">
    <property type="entry name" value="Sec_Metab_Biosynth-Assoc"/>
</dbReference>
<evidence type="ECO:0000313" key="4">
    <source>
        <dbReference type="Proteomes" id="UP000077315"/>
    </source>
</evidence>
<dbReference type="OrthoDB" id="2532955at2759"/>
<accession>A0A162Y6E7</accession>
<dbReference type="Gene3D" id="2.40.160.210">
    <property type="entry name" value="Acyl-CoA thioesterase, double hotdog domain"/>
    <property type="match status" value="1"/>
</dbReference>
<proteinExistence type="predicted"/>
<evidence type="ECO:0000313" key="3">
    <source>
        <dbReference type="EMBL" id="OAD78565.1"/>
    </source>
</evidence>
<dbReference type="Proteomes" id="UP000077315">
    <property type="component" value="Unassembled WGS sequence"/>
</dbReference>
<dbReference type="Pfam" id="PF20789">
    <property type="entry name" value="4HBT_3C"/>
    <property type="match status" value="1"/>
</dbReference>
<dbReference type="PANTHER" id="PTHR38110">
    <property type="entry name" value="CHROMOSOME 23, WHOLE GENOME SHOTGUN SEQUENCE"/>
    <property type="match status" value="1"/>
</dbReference>
<keyword evidence="4" id="KW-1185">Reference proteome</keyword>
<dbReference type="InParanoid" id="A0A162Y6E7"/>
<evidence type="ECO:0008006" key="5">
    <source>
        <dbReference type="Google" id="ProtNLM"/>
    </source>
</evidence>
<dbReference type="SUPFAM" id="SSF54637">
    <property type="entry name" value="Thioesterase/thiol ester dehydrase-isomerase"/>
    <property type="match status" value="1"/>
</dbReference>